<dbReference type="PANTHER" id="PTHR33735:SF2">
    <property type="entry name" value="OS09G0468900 PROTEIN"/>
    <property type="match status" value="1"/>
</dbReference>
<dbReference type="EMBL" id="JBBWWQ010000008">
    <property type="protein sequence ID" value="KAK8940639.1"/>
    <property type="molecule type" value="Genomic_DNA"/>
</dbReference>
<sequence length="236" mass="25650">MAVNSLSISSNCSILNLHPFRTSRLIFPASIPYSRHHSRSLALVSEMQQSFSESSQTSQQDHRPMISSADNSIIAQTTTTTTTTSTGQNVQILSLASNLPPWATLVLGSMLLLAIPFCRKCIRLLDVTKKVESAAEVVEMVAETTEKVAEELIHVLPNGWLKEAAVELEKIAFFVDKGAEVTESIIDKVDDVVEVLDTTLKPVLNGDQIKLDGDGEGVTEKIGMPTKISATAELKE</sequence>
<evidence type="ECO:0000313" key="1">
    <source>
        <dbReference type="EMBL" id="KAK8940639.1"/>
    </source>
</evidence>
<gene>
    <name evidence="1" type="ORF">KSP39_PZI010263</name>
</gene>
<keyword evidence="2" id="KW-1185">Reference proteome</keyword>
<comment type="caution">
    <text evidence="1">The sequence shown here is derived from an EMBL/GenBank/DDBJ whole genome shotgun (WGS) entry which is preliminary data.</text>
</comment>
<organism evidence="1 2">
    <name type="scientific">Platanthera zijinensis</name>
    <dbReference type="NCBI Taxonomy" id="2320716"/>
    <lineage>
        <taxon>Eukaryota</taxon>
        <taxon>Viridiplantae</taxon>
        <taxon>Streptophyta</taxon>
        <taxon>Embryophyta</taxon>
        <taxon>Tracheophyta</taxon>
        <taxon>Spermatophyta</taxon>
        <taxon>Magnoliopsida</taxon>
        <taxon>Liliopsida</taxon>
        <taxon>Asparagales</taxon>
        <taxon>Orchidaceae</taxon>
        <taxon>Orchidoideae</taxon>
        <taxon>Orchideae</taxon>
        <taxon>Orchidinae</taxon>
        <taxon>Platanthera</taxon>
    </lineage>
</organism>
<proteinExistence type="predicted"/>
<accession>A0AAP0BHX5</accession>
<dbReference type="AlphaFoldDB" id="A0AAP0BHX5"/>
<reference evidence="1 2" key="1">
    <citation type="journal article" date="2022" name="Nat. Plants">
        <title>Genomes of leafy and leafless Platanthera orchids illuminate the evolution of mycoheterotrophy.</title>
        <authorList>
            <person name="Li M.H."/>
            <person name="Liu K.W."/>
            <person name="Li Z."/>
            <person name="Lu H.C."/>
            <person name="Ye Q.L."/>
            <person name="Zhang D."/>
            <person name="Wang J.Y."/>
            <person name="Li Y.F."/>
            <person name="Zhong Z.M."/>
            <person name="Liu X."/>
            <person name="Yu X."/>
            <person name="Liu D.K."/>
            <person name="Tu X.D."/>
            <person name="Liu B."/>
            <person name="Hao Y."/>
            <person name="Liao X.Y."/>
            <person name="Jiang Y.T."/>
            <person name="Sun W.H."/>
            <person name="Chen J."/>
            <person name="Chen Y.Q."/>
            <person name="Ai Y."/>
            <person name="Zhai J.W."/>
            <person name="Wu S.S."/>
            <person name="Zhou Z."/>
            <person name="Hsiao Y.Y."/>
            <person name="Wu W.L."/>
            <person name="Chen Y.Y."/>
            <person name="Lin Y.F."/>
            <person name="Hsu J.L."/>
            <person name="Li C.Y."/>
            <person name="Wang Z.W."/>
            <person name="Zhao X."/>
            <person name="Zhong W.Y."/>
            <person name="Ma X.K."/>
            <person name="Ma L."/>
            <person name="Huang J."/>
            <person name="Chen G.Z."/>
            <person name="Huang M.Z."/>
            <person name="Huang L."/>
            <person name="Peng D.H."/>
            <person name="Luo Y.B."/>
            <person name="Zou S.Q."/>
            <person name="Chen S.P."/>
            <person name="Lan S."/>
            <person name="Tsai W.C."/>
            <person name="Van de Peer Y."/>
            <person name="Liu Z.J."/>
        </authorList>
    </citation>
    <scope>NUCLEOTIDE SEQUENCE [LARGE SCALE GENOMIC DNA]</scope>
    <source>
        <strain evidence="1">Lor287</strain>
    </source>
</reference>
<dbReference type="Proteomes" id="UP001418222">
    <property type="component" value="Unassembled WGS sequence"/>
</dbReference>
<protein>
    <submittedName>
        <fullName evidence="1">Uncharacterized protein</fullName>
    </submittedName>
</protein>
<dbReference type="PANTHER" id="PTHR33735">
    <property type="entry name" value="EXPRESSED PROTEIN"/>
    <property type="match status" value="1"/>
</dbReference>
<name>A0AAP0BHX5_9ASPA</name>
<evidence type="ECO:0000313" key="2">
    <source>
        <dbReference type="Proteomes" id="UP001418222"/>
    </source>
</evidence>